<name>A0A2N1PS84_9BACT</name>
<keyword evidence="2" id="KW-0813">Transport</keyword>
<dbReference type="AlphaFoldDB" id="A0A2N1PS84"/>
<feature type="domain" description="ABC transporter" evidence="5">
    <location>
        <begin position="9"/>
        <end position="239"/>
    </location>
</feature>
<dbReference type="PANTHER" id="PTHR42734">
    <property type="entry name" value="METAL TRANSPORT SYSTEM ATP-BINDING PROTEIN TM_0124-RELATED"/>
    <property type="match status" value="1"/>
</dbReference>
<dbReference type="PANTHER" id="PTHR42734:SF17">
    <property type="entry name" value="METAL TRANSPORT SYSTEM ATP-BINDING PROTEIN TM_0124-RELATED"/>
    <property type="match status" value="1"/>
</dbReference>
<organism evidence="6 7">
    <name type="scientific">Candidatus Wallbacteria bacterium HGW-Wallbacteria-1</name>
    <dbReference type="NCBI Taxonomy" id="2013854"/>
    <lineage>
        <taxon>Bacteria</taxon>
        <taxon>Candidatus Walliibacteriota</taxon>
    </lineage>
</organism>
<evidence type="ECO:0000259" key="5">
    <source>
        <dbReference type="PROSITE" id="PS50893"/>
    </source>
</evidence>
<evidence type="ECO:0000256" key="4">
    <source>
        <dbReference type="ARBA" id="ARBA00022840"/>
    </source>
</evidence>
<keyword evidence="4" id="KW-0067">ATP-binding</keyword>
<evidence type="ECO:0000256" key="1">
    <source>
        <dbReference type="ARBA" id="ARBA00005417"/>
    </source>
</evidence>
<comment type="caution">
    <text evidence="6">The sequence shown here is derived from an EMBL/GenBank/DDBJ whole genome shotgun (WGS) entry which is preliminary data.</text>
</comment>
<evidence type="ECO:0000256" key="3">
    <source>
        <dbReference type="ARBA" id="ARBA00022741"/>
    </source>
</evidence>
<dbReference type="PROSITE" id="PS50893">
    <property type="entry name" value="ABC_TRANSPORTER_2"/>
    <property type="match status" value="1"/>
</dbReference>
<dbReference type="Gene3D" id="3.40.50.300">
    <property type="entry name" value="P-loop containing nucleotide triphosphate hydrolases"/>
    <property type="match status" value="1"/>
</dbReference>
<protein>
    <submittedName>
        <fullName evidence="6">ABC transporter</fullName>
    </submittedName>
</protein>
<dbReference type="Pfam" id="PF00005">
    <property type="entry name" value="ABC_tran"/>
    <property type="match status" value="1"/>
</dbReference>
<evidence type="ECO:0000313" key="7">
    <source>
        <dbReference type="Proteomes" id="UP000233256"/>
    </source>
</evidence>
<dbReference type="GO" id="GO:0016887">
    <property type="term" value="F:ATP hydrolysis activity"/>
    <property type="evidence" value="ECO:0007669"/>
    <property type="project" value="InterPro"/>
</dbReference>
<proteinExistence type="inferred from homology"/>
<dbReference type="SUPFAM" id="SSF52540">
    <property type="entry name" value="P-loop containing nucleoside triphosphate hydrolases"/>
    <property type="match status" value="1"/>
</dbReference>
<accession>A0A2N1PS84</accession>
<sequence length="256" mass="28409">MIMSSIPAIELKDLSVSINGNAILRNVNLVIPRGDFATVVGPNGGGKTTLLKVILGLLEPELGQVCVFGDGARESRHRVGYVPQYMDFDPEFPVTVRDVMVMGRLGRGIFGRYTSKDWEQVHSTANDLGIEALLDRPFSRLSGGQRQKVLIGRALSGQPEMILLDEPTSNLDAPSTDELYQLLDVLNKKMTVVFVTHDIGFVSRLVRSVICVRGDVFRHPTSDIEGRMICDIYGADMRMIRHDHNCSEEGHKWISS</sequence>
<dbReference type="InterPro" id="IPR003439">
    <property type="entry name" value="ABC_transporter-like_ATP-bd"/>
</dbReference>
<dbReference type="EMBL" id="PGXC01000003">
    <property type="protein sequence ID" value="PKK91204.1"/>
    <property type="molecule type" value="Genomic_DNA"/>
</dbReference>
<dbReference type="InterPro" id="IPR050153">
    <property type="entry name" value="Metal_Ion_Import_ABC"/>
</dbReference>
<dbReference type="SMART" id="SM00382">
    <property type="entry name" value="AAA"/>
    <property type="match status" value="1"/>
</dbReference>
<evidence type="ECO:0000256" key="2">
    <source>
        <dbReference type="ARBA" id="ARBA00022448"/>
    </source>
</evidence>
<dbReference type="PROSITE" id="PS00211">
    <property type="entry name" value="ABC_TRANSPORTER_1"/>
    <property type="match status" value="1"/>
</dbReference>
<keyword evidence="3" id="KW-0547">Nucleotide-binding</keyword>
<gene>
    <name evidence="6" type="ORF">CVV64_05390</name>
</gene>
<dbReference type="InterPro" id="IPR003593">
    <property type="entry name" value="AAA+_ATPase"/>
</dbReference>
<dbReference type="InterPro" id="IPR027417">
    <property type="entry name" value="P-loop_NTPase"/>
</dbReference>
<evidence type="ECO:0000313" key="6">
    <source>
        <dbReference type="EMBL" id="PKK91204.1"/>
    </source>
</evidence>
<dbReference type="GO" id="GO:0005524">
    <property type="term" value="F:ATP binding"/>
    <property type="evidence" value="ECO:0007669"/>
    <property type="project" value="UniProtKB-KW"/>
</dbReference>
<comment type="similarity">
    <text evidence="1">Belongs to the ABC transporter superfamily.</text>
</comment>
<dbReference type="InterPro" id="IPR017871">
    <property type="entry name" value="ABC_transporter-like_CS"/>
</dbReference>
<dbReference type="Proteomes" id="UP000233256">
    <property type="component" value="Unassembled WGS sequence"/>
</dbReference>
<reference evidence="6 7" key="1">
    <citation type="journal article" date="2017" name="ISME J.">
        <title>Potential for microbial H2 and metal transformations associated with novel bacteria and archaea in deep terrestrial subsurface sediments.</title>
        <authorList>
            <person name="Hernsdorf A.W."/>
            <person name="Amano Y."/>
            <person name="Miyakawa K."/>
            <person name="Ise K."/>
            <person name="Suzuki Y."/>
            <person name="Anantharaman K."/>
            <person name="Probst A."/>
            <person name="Burstein D."/>
            <person name="Thomas B.C."/>
            <person name="Banfield J.F."/>
        </authorList>
    </citation>
    <scope>NUCLEOTIDE SEQUENCE [LARGE SCALE GENOMIC DNA]</scope>
    <source>
        <strain evidence="6">HGW-Wallbacteria-1</strain>
    </source>
</reference>
<dbReference type="CDD" id="cd03235">
    <property type="entry name" value="ABC_Metallic_Cations"/>
    <property type="match status" value="1"/>
</dbReference>